<gene>
    <name evidence="1" type="ORF">NA56DRAFT_704893</name>
</gene>
<name>A0A2J6Q1D9_9HELO</name>
<reference evidence="1 2" key="1">
    <citation type="submission" date="2016-05" db="EMBL/GenBank/DDBJ databases">
        <title>A degradative enzymes factory behind the ericoid mycorrhizal symbiosis.</title>
        <authorList>
            <consortium name="DOE Joint Genome Institute"/>
            <person name="Martino E."/>
            <person name="Morin E."/>
            <person name="Grelet G."/>
            <person name="Kuo A."/>
            <person name="Kohler A."/>
            <person name="Daghino S."/>
            <person name="Barry K."/>
            <person name="Choi C."/>
            <person name="Cichocki N."/>
            <person name="Clum A."/>
            <person name="Copeland A."/>
            <person name="Hainaut M."/>
            <person name="Haridas S."/>
            <person name="Labutti K."/>
            <person name="Lindquist E."/>
            <person name="Lipzen A."/>
            <person name="Khouja H.-R."/>
            <person name="Murat C."/>
            <person name="Ohm R."/>
            <person name="Olson A."/>
            <person name="Spatafora J."/>
            <person name="Veneault-Fourrey C."/>
            <person name="Henrissat B."/>
            <person name="Grigoriev I."/>
            <person name="Martin F."/>
            <person name="Perotto S."/>
        </authorList>
    </citation>
    <scope>NUCLEOTIDE SEQUENCE [LARGE SCALE GENOMIC DNA]</scope>
    <source>
        <strain evidence="1 2">UAMH 7357</strain>
    </source>
</reference>
<keyword evidence="2" id="KW-1185">Reference proteome</keyword>
<dbReference type="AlphaFoldDB" id="A0A2J6Q1D9"/>
<accession>A0A2J6Q1D9</accession>
<protein>
    <submittedName>
        <fullName evidence="1">Uncharacterized protein</fullName>
    </submittedName>
</protein>
<dbReference type="EMBL" id="KZ613486">
    <property type="protein sequence ID" value="PMD20089.1"/>
    <property type="molecule type" value="Genomic_DNA"/>
</dbReference>
<organism evidence="1 2">
    <name type="scientific">Hyaloscypha hepaticicola</name>
    <dbReference type="NCBI Taxonomy" id="2082293"/>
    <lineage>
        <taxon>Eukaryota</taxon>
        <taxon>Fungi</taxon>
        <taxon>Dikarya</taxon>
        <taxon>Ascomycota</taxon>
        <taxon>Pezizomycotina</taxon>
        <taxon>Leotiomycetes</taxon>
        <taxon>Helotiales</taxon>
        <taxon>Hyaloscyphaceae</taxon>
        <taxon>Hyaloscypha</taxon>
    </lineage>
</organism>
<proteinExistence type="predicted"/>
<evidence type="ECO:0000313" key="2">
    <source>
        <dbReference type="Proteomes" id="UP000235672"/>
    </source>
</evidence>
<dbReference type="Proteomes" id="UP000235672">
    <property type="component" value="Unassembled WGS sequence"/>
</dbReference>
<sequence length="278" mass="31578">MPKRRESTSGKPIITPTKQELDAPTKKLYKQYIELGEVRRNTILSILHTWVDSKKITLRAQLSGEDNGNDDEESIYEEITIDLIISTLPFILTIIYIRKVRVATRHTFPQELLTLNDHQRQRDRTALFPRALGLLTLRYILYNVATATFDLAIIDDSILMTLADKTHFDPLQSVAMAAISYTYVAPEAQASGQVAPQQWYSKIHFPHVSNEVAPHAEVHALLAAYEHVLETADSGEYRDFGAMAKMDLSSTCDPRVVRVVAWNEPLEHPKKSLENPRK</sequence>
<evidence type="ECO:0000313" key="1">
    <source>
        <dbReference type="EMBL" id="PMD20089.1"/>
    </source>
</evidence>